<feature type="compositionally biased region" description="Basic residues" evidence="1">
    <location>
        <begin position="58"/>
        <end position="67"/>
    </location>
</feature>
<keyword evidence="3" id="KW-1185">Reference proteome</keyword>
<protein>
    <recommendedName>
        <fullName evidence="4">SHSP domain-containing protein</fullName>
    </recommendedName>
</protein>
<feature type="compositionally biased region" description="Basic residues" evidence="1">
    <location>
        <begin position="7"/>
        <end position="17"/>
    </location>
</feature>
<dbReference type="EMBL" id="JACBPP010000008">
    <property type="protein sequence ID" value="KAF7999669.1"/>
    <property type="molecule type" value="Genomic_DNA"/>
</dbReference>
<accession>A0A8H7L938</accession>
<organism evidence="2 3">
    <name type="scientific">Metschnikowia pulcherrima</name>
    <dbReference type="NCBI Taxonomy" id="27326"/>
    <lineage>
        <taxon>Eukaryota</taxon>
        <taxon>Fungi</taxon>
        <taxon>Dikarya</taxon>
        <taxon>Ascomycota</taxon>
        <taxon>Saccharomycotina</taxon>
        <taxon>Pichiomycetes</taxon>
        <taxon>Metschnikowiaceae</taxon>
        <taxon>Metschnikowia</taxon>
    </lineage>
</organism>
<reference evidence="2" key="1">
    <citation type="submission" date="2020-10" db="EMBL/GenBank/DDBJ databases">
        <title>The Whole-Genome Sequence of Metschnikowia persimmonesis, a Novel Endophytic Yeast Species Isolated from Medicinal Plant Diospyros kaki Thumb.</title>
        <authorList>
            <person name="Rahmat E."/>
            <person name="Kang Y."/>
        </authorList>
    </citation>
    <scope>NUCLEOTIDE SEQUENCE</scope>
    <source>
        <strain evidence="2">KIOM G15050</strain>
    </source>
</reference>
<dbReference type="AlphaFoldDB" id="A0A8H7L938"/>
<dbReference type="Proteomes" id="UP000649328">
    <property type="component" value="Unassembled WGS sequence"/>
</dbReference>
<sequence>MSFNRSRYNRKSFRASPHRSSYGARSDYNPRYQRHHRAERRGHYEDRSYDYAPQRYSSPHHSRRYSKYHYPQPSGEVFIEEPETESEVDSESEYDGLAPSEDDERTYDFDLESNDDDSASEVYYDSDGFPEGEYEEIFVIPEDFDGDDVFIEIDSDFYDSEDDAEDDIVVDEDISSESSDDEGITIYKHRFDLPDRYDSDNDSTDPELEFSDDELLLQANDSDDEFDVIDLSKELKDSKECEVVELDDNTYKLNLRLPSLIKEDLKINFLKNENELVINGKFVFDKVVKFDEIKASFLENGELELIIPNEGVEIDAAENNVAISIEGQPQSQRAIDTEQAEVEAVAEAVAEAATADVEMAT</sequence>
<evidence type="ECO:0000313" key="2">
    <source>
        <dbReference type="EMBL" id="KAF7999669.1"/>
    </source>
</evidence>
<name>A0A8H7L938_9ASCO</name>
<gene>
    <name evidence="2" type="ORF">HF325_005518</name>
</gene>
<proteinExistence type="predicted"/>
<feature type="compositionally biased region" description="Acidic residues" evidence="1">
    <location>
        <begin position="78"/>
        <end position="119"/>
    </location>
</feature>
<comment type="caution">
    <text evidence="2">The sequence shown here is derived from an EMBL/GenBank/DDBJ whole genome shotgun (WGS) entry which is preliminary data.</text>
</comment>
<dbReference type="OrthoDB" id="4095451at2759"/>
<evidence type="ECO:0000313" key="3">
    <source>
        <dbReference type="Proteomes" id="UP000649328"/>
    </source>
</evidence>
<evidence type="ECO:0000256" key="1">
    <source>
        <dbReference type="SAM" id="MobiDB-lite"/>
    </source>
</evidence>
<dbReference type="CDD" id="cd00298">
    <property type="entry name" value="ACD_sHsps_p23-like"/>
    <property type="match status" value="1"/>
</dbReference>
<evidence type="ECO:0008006" key="4">
    <source>
        <dbReference type="Google" id="ProtNLM"/>
    </source>
</evidence>
<feature type="region of interest" description="Disordered" evidence="1">
    <location>
        <begin position="1"/>
        <end position="128"/>
    </location>
</feature>